<name>A0A0E9PEC7_ANGAN</name>
<reference evidence="1" key="2">
    <citation type="journal article" date="2015" name="Fish Shellfish Immunol.">
        <title>Early steps in the European eel (Anguilla anguilla)-Vibrio vulnificus interaction in the gills: Role of the RtxA13 toxin.</title>
        <authorList>
            <person name="Callol A."/>
            <person name="Pajuelo D."/>
            <person name="Ebbesson L."/>
            <person name="Teles M."/>
            <person name="MacKenzie S."/>
            <person name="Amaro C."/>
        </authorList>
    </citation>
    <scope>NUCLEOTIDE SEQUENCE</scope>
</reference>
<evidence type="ECO:0000313" key="1">
    <source>
        <dbReference type="EMBL" id="JAH02971.1"/>
    </source>
</evidence>
<proteinExistence type="predicted"/>
<accession>A0A0E9PEC7</accession>
<organism evidence="1">
    <name type="scientific">Anguilla anguilla</name>
    <name type="common">European freshwater eel</name>
    <name type="synonym">Muraena anguilla</name>
    <dbReference type="NCBI Taxonomy" id="7936"/>
    <lineage>
        <taxon>Eukaryota</taxon>
        <taxon>Metazoa</taxon>
        <taxon>Chordata</taxon>
        <taxon>Craniata</taxon>
        <taxon>Vertebrata</taxon>
        <taxon>Euteleostomi</taxon>
        <taxon>Actinopterygii</taxon>
        <taxon>Neopterygii</taxon>
        <taxon>Teleostei</taxon>
        <taxon>Anguilliformes</taxon>
        <taxon>Anguillidae</taxon>
        <taxon>Anguilla</taxon>
    </lineage>
</organism>
<dbReference type="EMBL" id="GBXM01105606">
    <property type="protein sequence ID" value="JAH02971.1"/>
    <property type="molecule type" value="Transcribed_RNA"/>
</dbReference>
<dbReference type="AlphaFoldDB" id="A0A0E9PEC7"/>
<sequence>MAVTLNHSEERWHFGICWNELIEDKG</sequence>
<reference evidence="1" key="1">
    <citation type="submission" date="2014-11" db="EMBL/GenBank/DDBJ databases">
        <authorList>
            <person name="Amaro Gonzalez C."/>
        </authorList>
    </citation>
    <scope>NUCLEOTIDE SEQUENCE</scope>
</reference>
<protein>
    <submittedName>
        <fullName evidence="1">Uncharacterized protein</fullName>
    </submittedName>
</protein>